<evidence type="ECO:0000313" key="4">
    <source>
        <dbReference type="Proteomes" id="UP000260983"/>
    </source>
</evidence>
<name>A0A3E5BCH0_9BACE</name>
<dbReference type="Proteomes" id="UP000260983">
    <property type="component" value="Unassembled WGS sequence"/>
</dbReference>
<evidence type="ECO:0000313" key="3">
    <source>
        <dbReference type="EMBL" id="RGN35302.1"/>
    </source>
</evidence>
<feature type="signal peptide" evidence="1">
    <location>
        <begin position="1"/>
        <end position="21"/>
    </location>
</feature>
<comment type="caution">
    <text evidence="3">The sequence shown here is derived from an EMBL/GenBank/DDBJ whole genome shotgun (WGS) entry which is preliminary data.</text>
</comment>
<dbReference type="InterPro" id="IPR035986">
    <property type="entry name" value="PKD_dom_sf"/>
</dbReference>
<dbReference type="EMBL" id="QSUL01000007">
    <property type="protein sequence ID" value="RGN35302.1"/>
    <property type="molecule type" value="Genomic_DNA"/>
</dbReference>
<reference evidence="3 4" key="1">
    <citation type="submission" date="2018-08" db="EMBL/GenBank/DDBJ databases">
        <title>A genome reference for cultivated species of the human gut microbiota.</title>
        <authorList>
            <person name="Zou Y."/>
            <person name="Xue W."/>
            <person name="Luo G."/>
        </authorList>
    </citation>
    <scope>NUCLEOTIDE SEQUENCE [LARGE SCALE GENOMIC DNA]</scope>
    <source>
        <strain evidence="3 4">OM05-15BH</strain>
    </source>
</reference>
<dbReference type="InterPro" id="IPR022409">
    <property type="entry name" value="PKD/Chitinase_dom"/>
</dbReference>
<feature type="chain" id="PRO_5017587285" description="PKD/Chitinase domain-containing protein" evidence="1">
    <location>
        <begin position="22"/>
        <end position="327"/>
    </location>
</feature>
<evidence type="ECO:0000259" key="2">
    <source>
        <dbReference type="SMART" id="SM00089"/>
    </source>
</evidence>
<proteinExistence type="predicted"/>
<dbReference type="InterPro" id="IPR041696">
    <property type="entry name" value="PKD_3"/>
</dbReference>
<dbReference type="Pfam" id="PF16820">
    <property type="entry name" value="PKD_3"/>
    <property type="match status" value="1"/>
</dbReference>
<keyword evidence="1" id="KW-0732">Signal</keyword>
<dbReference type="PROSITE" id="PS51257">
    <property type="entry name" value="PROKAR_LIPOPROTEIN"/>
    <property type="match status" value="1"/>
</dbReference>
<evidence type="ECO:0000256" key="1">
    <source>
        <dbReference type="SAM" id="SignalP"/>
    </source>
</evidence>
<dbReference type="SMART" id="SM00089">
    <property type="entry name" value="PKD"/>
    <property type="match status" value="1"/>
</dbReference>
<feature type="domain" description="PKD/Chitinase" evidence="2">
    <location>
        <begin position="35"/>
        <end position="114"/>
    </location>
</feature>
<dbReference type="Gene3D" id="2.60.40.10">
    <property type="entry name" value="Immunoglobulins"/>
    <property type="match status" value="1"/>
</dbReference>
<dbReference type="AlphaFoldDB" id="A0A3E5BCH0"/>
<organism evidence="3 4">
    <name type="scientific">Bacteroides oleiciplenus</name>
    <dbReference type="NCBI Taxonomy" id="626931"/>
    <lineage>
        <taxon>Bacteria</taxon>
        <taxon>Pseudomonadati</taxon>
        <taxon>Bacteroidota</taxon>
        <taxon>Bacteroidia</taxon>
        <taxon>Bacteroidales</taxon>
        <taxon>Bacteroidaceae</taxon>
        <taxon>Bacteroides</taxon>
    </lineage>
</organism>
<dbReference type="InterPro" id="IPR013783">
    <property type="entry name" value="Ig-like_fold"/>
</dbReference>
<protein>
    <recommendedName>
        <fullName evidence="2">PKD/Chitinase domain-containing protein</fullName>
    </recommendedName>
</protein>
<dbReference type="SUPFAM" id="SSF49299">
    <property type="entry name" value="PKD domain"/>
    <property type="match status" value="1"/>
</dbReference>
<gene>
    <name evidence="3" type="ORF">DXB65_11790</name>
</gene>
<dbReference type="RefSeq" id="WP_117724349.1">
    <property type="nucleotide sequence ID" value="NZ_CAUGNI010000016.1"/>
</dbReference>
<accession>A0A3E5BCH0</accession>
<sequence length="327" mass="35857">MKKRLVYLLSCLVLMAGLVSCSDDDSDDNALPLSVSIVNGDKQDVVLGKSLTLEAKVENGENARYEWTLNGEKISTELTYIFAPEKTGAYEVKFAAYTDKDEASASVMVNVYVAYSAVKSMDDIQFWTGEGECRSALAVQWISGDDWESPVQDNVHLLSWGYRWKASDESTGHQMILAIAKADPRFFVLVGPGFSGVDSPSIRGFGYDANGDGRFSIKNGTTSVTYNASDFVDGVIVLSGDDSGDGYVSTDSGDYWEGGWYEGYCSYYLGEDGKNVPESFDYSPYMANLRQLTPNSWDAWTYSSINSGGVNTYPFAEWMVSAIANPN</sequence>